<dbReference type="InterPro" id="IPR044668">
    <property type="entry name" value="PuuD-like"/>
</dbReference>
<keyword evidence="2" id="KW-1185">Reference proteome</keyword>
<dbReference type="GO" id="GO:0016740">
    <property type="term" value="F:transferase activity"/>
    <property type="evidence" value="ECO:0007669"/>
    <property type="project" value="UniProtKB-KW"/>
</dbReference>
<dbReference type="GO" id="GO:0006598">
    <property type="term" value="P:polyamine catabolic process"/>
    <property type="evidence" value="ECO:0007669"/>
    <property type="project" value="TreeGrafter"/>
</dbReference>
<dbReference type="STRING" id="758803.SAMN05421803_104207"/>
<dbReference type="PROSITE" id="PS51273">
    <property type="entry name" value="GATASE_TYPE_1"/>
    <property type="match status" value="1"/>
</dbReference>
<dbReference type="GO" id="GO:0033969">
    <property type="term" value="F:gamma-glutamyl-gamma-aminobutyrate hydrolase activity"/>
    <property type="evidence" value="ECO:0007669"/>
    <property type="project" value="TreeGrafter"/>
</dbReference>
<gene>
    <name evidence="1" type="ORF">SAMN05421803_104207</name>
</gene>
<dbReference type="InterPro" id="IPR011697">
    <property type="entry name" value="Peptidase_C26"/>
</dbReference>
<name>A0A1M6HK92_9ACTN</name>
<dbReference type="PANTHER" id="PTHR43235">
    <property type="entry name" value="GLUTAMINE AMIDOTRANSFERASE PB2B2.05-RELATED"/>
    <property type="match status" value="1"/>
</dbReference>
<evidence type="ECO:0000313" key="1">
    <source>
        <dbReference type="EMBL" id="SHJ22585.1"/>
    </source>
</evidence>
<dbReference type="Pfam" id="PF07722">
    <property type="entry name" value="Peptidase_C26"/>
    <property type="match status" value="1"/>
</dbReference>
<organism evidence="1 2">
    <name type="scientific">Nocardiopsis flavescens</name>
    <dbReference type="NCBI Taxonomy" id="758803"/>
    <lineage>
        <taxon>Bacteria</taxon>
        <taxon>Bacillati</taxon>
        <taxon>Actinomycetota</taxon>
        <taxon>Actinomycetes</taxon>
        <taxon>Streptosporangiales</taxon>
        <taxon>Nocardiopsidaceae</taxon>
        <taxon>Nocardiopsis</taxon>
    </lineage>
</organism>
<dbReference type="Proteomes" id="UP000184452">
    <property type="component" value="Unassembled WGS sequence"/>
</dbReference>
<accession>A0A1M6HK92</accession>
<dbReference type="PANTHER" id="PTHR43235:SF1">
    <property type="entry name" value="GLUTAMINE AMIDOTRANSFERASE PB2B2.05-RELATED"/>
    <property type="match status" value="1"/>
</dbReference>
<dbReference type="AlphaFoldDB" id="A0A1M6HK92"/>
<reference evidence="1 2" key="1">
    <citation type="submission" date="2016-11" db="EMBL/GenBank/DDBJ databases">
        <authorList>
            <person name="Jaros S."/>
            <person name="Januszkiewicz K."/>
            <person name="Wedrychowicz H."/>
        </authorList>
    </citation>
    <scope>NUCLEOTIDE SEQUENCE [LARGE SCALE GENOMIC DNA]</scope>
    <source>
        <strain evidence="1 2">CGMCC 4.5723</strain>
    </source>
</reference>
<dbReference type="OrthoDB" id="9813383at2"/>
<dbReference type="SUPFAM" id="SSF52317">
    <property type="entry name" value="Class I glutamine amidotransferase-like"/>
    <property type="match status" value="1"/>
</dbReference>
<protein>
    <submittedName>
        <fullName evidence="1">Putative glutamine amidotransferase</fullName>
    </submittedName>
</protein>
<sequence length="249" mass="25605">MAAPVIGISAYAERARWGVWDTGAVLLPREYVDAVAAAGGVPVLLPPVAEAAGAVRALDGLLLAGGGDIDPARYGAGRSGHTAGVQAARDGAESALLAAALDRGLPVLGVCRGMQLLNVFRGGTLHQHLPDTVGHDGHRRRAGVFDPHPVTVAEGSLTARALGRTRLDAPSYHHQAVDVLGTGVRATGWADDGTVEALEYEGADTVLGVQWHPEMGADPSLFAWLARRAARAEAAPAPPADPPARSQDG</sequence>
<dbReference type="InterPro" id="IPR029062">
    <property type="entry name" value="Class_I_gatase-like"/>
</dbReference>
<evidence type="ECO:0000313" key="2">
    <source>
        <dbReference type="Proteomes" id="UP000184452"/>
    </source>
</evidence>
<dbReference type="GO" id="GO:0005829">
    <property type="term" value="C:cytosol"/>
    <property type="evidence" value="ECO:0007669"/>
    <property type="project" value="TreeGrafter"/>
</dbReference>
<proteinExistence type="predicted"/>
<dbReference type="RefSeq" id="WP_073378016.1">
    <property type="nucleotide sequence ID" value="NZ_FQZK01000004.1"/>
</dbReference>
<dbReference type="EMBL" id="FQZK01000004">
    <property type="protein sequence ID" value="SHJ22585.1"/>
    <property type="molecule type" value="Genomic_DNA"/>
</dbReference>
<dbReference type="Gene3D" id="3.40.50.880">
    <property type="match status" value="1"/>
</dbReference>
<keyword evidence="1" id="KW-0808">Transferase</keyword>
<keyword evidence="1" id="KW-0315">Glutamine amidotransferase</keyword>